<evidence type="ECO:0000256" key="2">
    <source>
        <dbReference type="SAM" id="Phobius"/>
    </source>
</evidence>
<keyword evidence="2" id="KW-0812">Transmembrane</keyword>
<organism evidence="3">
    <name type="scientific">Aegilops tauschii</name>
    <name type="common">Tausch's goatgrass</name>
    <name type="synonym">Aegilops squarrosa</name>
    <dbReference type="NCBI Taxonomy" id="37682"/>
    <lineage>
        <taxon>Eukaryota</taxon>
        <taxon>Viridiplantae</taxon>
        <taxon>Streptophyta</taxon>
        <taxon>Embryophyta</taxon>
        <taxon>Tracheophyta</taxon>
        <taxon>Spermatophyta</taxon>
        <taxon>Magnoliopsida</taxon>
        <taxon>Liliopsida</taxon>
        <taxon>Poales</taxon>
        <taxon>Poaceae</taxon>
        <taxon>BOP clade</taxon>
        <taxon>Pooideae</taxon>
        <taxon>Triticodae</taxon>
        <taxon>Triticeae</taxon>
        <taxon>Triticinae</taxon>
        <taxon>Aegilops</taxon>
    </lineage>
</organism>
<reference evidence="3" key="1">
    <citation type="submission" date="2015-06" db="UniProtKB">
        <authorList>
            <consortium name="EnsemblPlants"/>
        </authorList>
    </citation>
    <scope>IDENTIFICATION</scope>
</reference>
<keyword evidence="2" id="KW-1133">Transmembrane helix</keyword>
<dbReference type="AlphaFoldDB" id="R7W881"/>
<accession>R7W881</accession>
<feature type="compositionally biased region" description="Basic and acidic residues" evidence="1">
    <location>
        <begin position="1"/>
        <end position="14"/>
    </location>
</feature>
<feature type="transmembrane region" description="Helical" evidence="2">
    <location>
        <begin position="51"/>
        <end position="75"/>
    </location>
</feature>
<evidence type="ECO:0000256" key="1">
    <source>
        <dbReference type="SAM" id="MobiDB-lite"/>
    </source>
</evidence>
<dbReference type="EnsemblPlants" id="EMT14720">
    <property type="protein sequence ID" value="EMT14720"/>
    <property type="gene ID" value="F775_20789"/>
</dbReference>
<proteinExistence type="predicted"/>
<evidence type="ECO:0000313" key="3">
    <source>
        <dbReference type="EnsemblPlants" id="EMT14720"/>
    </source>
</evidence>
<sequence>MGYVRALEEPKGDAKGAGGSPSSVQGARRSNRGELKESALLLHGYQRNSSVAPVVATAATMGVLLAMPGAVYVVLLGSPTGSITLVSSLREIPTVDVPHHPFLFGKIPTLF</sequence>
<keyword evidence="2" id="KW-0472">Membrane</keyword>
<name>R7W881_AEGTA</name>
<feature type="region of interest" description="Disordered" evidence="1">
    <location>
        <begin position="1"/>
        <end position="32"/>
    </location>
</feature>
<protein>
    <submittedName>
        <fullName evidence="3">Uncharacterized protein</fullName>
    </submittedName>
</protein>